<keyword evidence="2" id="KW-1185">Reference proteome</keyword>
<dbReference type="RefSeq" id="WP_307154389.1">
    <property type="nucleotide sequence ID" value="NZ_JAUSUK010000002.1"/>
</dbReference>
<name>A0ABU0CAS1_9BRAD</name>
<reference evidence="1 2" key="1">
    <citation type="submission" date="2023-07" db="EMBL/GenBank/DDBJ databases">
        <title>Genomic Encyclopedia of Type Strains, Phase IV (KMG-IV): sequencing the most valuable type-strain genomes for metagenomic binning, comparative biology and taxonomic classification.</title>
        <authorList>
            <person name="Goeker M."/>
        </authorList>
    </citation>
    <scope>NUCLEOTIDE SEQUENCE [LARGE SCALE GENOMIC DNA]</scope>
    <source>
        <strain evidence="1 2">DSM 11549</strain>
    </source>
</reference>
<comment type="caution">
    <text evidence="1">The sequence shown here is derived from an EMBL/GenBank/DDBJ whole genome shotgun (WGS) entry which is preliminary data.</text>
</comment>
<evidence type="ECO:0000313" key="1">
    <source>
        <dbReference type="EMBL" id="MDQ0326182.1"/>
    </source>
</evidence>
<evidence type="ECO:0000313" key="2">
    <source>
        <dbReference type="Proteomes" id="UP001230253"/>
    </source>
</evidence>
<gene>
    <name evidence="1" type="ORF">J2R99_002051</name>
</gene>
<accession>A0ABU0CAS1</accession>
<dbReference type="EMBL" id="JAUSUK010000002">
    <property type="protein sequence ID" value="MDQ0326182.1"/>
    <property type="molecule type" value="Genomic_DNA"/>
</dbReference>
<protein>
    <submittedName>
        <fullName evidence="1">Fe-S protein YdhL (DUF1289 family)</fullName>
    </submittedName>
</protein>
<proteinExistence type="predicted"/>
<organism evidence="1 2">
    <name type="scientific">Rhodopseudomonas julia</name>
    <dbReference type="NCBI Taxonomy" id="200617"/>
    <lineage>
        <taxon>Bacteria</taxon>
        <taxon>Pseudomonadati</taxon>
        <taxon>Pseudomonadota</taxon>
        <taxon>Alphaproteobacteria</taxon>
        <taxon>Hyphomicrobiales</taxon>
        <taxon>Nitrobacteraceae</taxon>
        <taxon>Rhodopseudomonas</taxon>
    </lineage>
</organism>
<sequence length="112" mass="12827">MFQAARRIARCPSLIDRDRQGRMTKTWKNAPSPCIDVCKFKRKGRCIGCSMSREDKASFKRLDSKDDKKAFLTALVERLKEQGGLPFWATAYRRKCEKQGVPCPLDKLTVDA</sequence>
<dbReference type="Proteomes" id="UP001230253">
    <property type="component" value="Unassembled WGS sequence"/>
</dbReference>
<dbReference type="InterPro" id="IPR010710">
    <property type="entry name" value="DUF1289"/>
</dbReference>
<dbReference type="Pfam" id="PF06945">
    <property type="entry name" value="DUF1289"/>
    <property type="match status" value="1"/>
</dbReference>